<keyword evidence="1" id="KW-0963">Cytoplasm</keyword>
<dbReference type="InterPro" id="IPR036249">
    <property type="entry name" value="Thioredoxin-like_sf"/>
</dbReference>
<evidence type="ECO:0000256" key="2">
    <source>
        <dbReference type="SAM" id="Phobius"/>
    </source>
</evidence>
<dbReference type="Pfam" id="PF02798">
    <property type="entry name" value="GST_N"/>
    <property type="match status" value="2"/>
</dbReference>
<sequence length="169" mass="19625">MSNTGEKTSTTEALLQKNSVHKNIPVLIHDGKPVCESLSTIVQYMVWLTDFILFYFIFVSFHIDSKFFFFLRQKLELIRIVCQKSLADPCKVYQYVFTLKKNPEANILFTTGEKLESFGVKYEFREENLPNKTPFLFQMNPIHKKVPVLIHNGKPICESLIALQCINEV</sequence>
<dbReference type="EC" id="2.5.1.18" evidence="1"/>
<dbReference type="Gene3D" id="3.40.30.10">
    <property type="entry name" value="Glutaredoxin"/>
    <property type="match status" value="2"/>
</dbReference>
<evidence type="ECO:0000313" key="5">
    <source>
        <dbReference type="Proteomes" id="UP000295252"/>
    </source>
</evidence>
<comment type="function">
    <text evidence="1">Is involved in the conjugation of reduced glutathione to a wide number of exogenous and endogenous hydrophobic electrophiles.</text>
</comment>
<proteinExistence type="inferred from homology"/>
<dbReference type="SUPFAM" id="SSF52833">
    <property type="entry name" value="Thioredoxin-like"/>
    <property type="match status" value="1"/>
</dbReference>
<accession>A0A068UVC4</accession>
<name>A0A068UVC4_COFCA</name>
<comment type="subcellular location">
    <subcellularLocation>
        <location evidence="1">Cytoplasm</location>
        <location evidence="1">Cytosol</location>
    </subcellularLocation>
</comment>
<dbReference type="Gramene" id="CDP11583">
    <property type="protein sequence ID" value="CDP11583"/>
    <property type="gene ID" value="GSCOC_T00033919001"/>
</dbReference>
<dbReference type="Proteomes" id="UP000295252">
    <property type="component" value="Chromosome IX"/>
</dbReference>
<feature type="domain" description="GST N-terminal" evidence="3">
    <location>
        <begin position="95"/>
        <end position="169"/>
    </location>
</feature>
<comment type="catalytic activity">
    <reaction evidence="1">
        <text>RX + glutathione = an S-substituted glutathione + a halide anion + H(+)</text>
        <dbReference type="Rhea" id="RHEA:16437"/>
        <dbReference type="ChEBI" id="CHEBI:15378"/>
        <dbReference type="ChEBI" id="CHEBI:16042"/>
        <dbReference type="ChEBI" id="CHEBI:17792"/>
        <dbReference type="ChEBI" id="CHEBI:57925"/>
        <dbReference type="ChEBI" id="CHEBI:90779"/>
        <dbReference type="EC" id="2.5.1.18"/>
    </reaction>
</comment>
<evidence type="ECO:0000259" key="3">
    <source>
        <dbReference type="PROSITE" id="PS50404"/>
    </source>
</evidence>
<dbReference type="STRING" id="49390.A0A068UVC4"/>
<keyword evidence="5" id="KW-1185">Reference proteome</keyword>
<reference evidence="5" key="1">
    <citation type="journal article" date="2014" name="Science">
        <title>The coffee genome provides insight into the convergent evolution of caffeine biosynthesis.</title>
        <authorList>
            <person name="Denoeud F."/>
            <person name="Carretero-Paulet L."/>
            <person name="Dereeper A."/>
            <person name="Droc G."/>
            <person name="Guyot R."/>
            <person name="Pietrella M."/>
            <person name="Zheng C."/>
            <person name="Alberti A."/>
            <person name="Anthony F."/>
            <person name="Aprea G."/>
            <person name="Aury J.M."/>
            <person name="Bento P."/>
            <person name="Bernard M."/>
            <person name="Bocs S."/>
            <person name="Campa C."/>
            <person name="Cenci A."/>
            <person name="Combes M.C."/>
            <person name="Crouzillat D."/>
            <person name="Da Silva C."/>
            <person name="Daddiego L."/>
            <person name="De Bellis F."/>
            <person name="Dussert S."/>
            <person name="Garsmeur O."/>
            <person name="Gayraud T."/>
            <person name="Guignon V."/>
            <person name="Jahn K."/>
            <person name="Jamilloux V."/>
            <person name="Joet T."/>
            <person name="Labadie K."/>
            <person name="Lan T."/>
            <person name="Leclercq J."/>
            <person name="Lepelley M."/>
            <person name="Leroy T."/>
            <person name="Li L.T."/>
            <person name="Librado P."/>
            <person name="Lopez L."/>
            <person name="Munoz A."/>
            <person name="Noel B."/>
            <person name="Pallavicini A."/>
            <person name="Perrotta G."/>
            <person name="Poncet V."/>
            <person name="Pot D."/>
            <person name="Priyono X."/>
            <person name="Rigoreau M."/>
            <person name="Rouard M."/>
            <person name="Rozas J."/>
            <person name="Tranchant-Dubreuil C."/>
            <person name="VanBuren R."/>
            <person name="Zhang Q."/>
            <person name="Andrade A.C."/>
            <person name="Argout X."/>
            <person name="Bertrand B."/>
            <person name="de Kochko A."/>
            <person name="Graziosi G."/>
            <person name="Henry R.J."/>
            <person name="Jayarama X."/>
            <person name="Ming R."/>
            <person name="Nagai C."/>
            <person name="Rounsley S."/>
            <person name="Sankoff D."/>
            <person name="Giuliano G."/>
            <person name="Albert V.A."/>
            <person name="Wincker P."/>
            <person name="Lashermes P."/>
        </authorList>
    </citation>
    <scope>NUCLEOTIDE SEQUENCE [LARGE SCALE GENOMIC DNA]</scope>
    <source>
        <strain evidence="5">cv. DH200-94</strain>
    </source>
</reference>
<protein>
    <recommendedName>
        <fullName evidence="1">Glutathione S-transferase</fullName>
        <ecNumber evidence="1">2.5.1.18</ecNumber>
    </recommendedName>
</protein>
<comment type="similarity">
    <text evidence="1">Belongs to the GST superfamily.</text>
</comment>
<evidence type="ECO:0000256" key="1">
    <source>
        <dbReference type="RuleBase" id="RU369102"/>
    </source>
</evidence>
<keyword evidence="2" id="KW-0812">Transmembrane</keyword>
<dbReference type="PhylomeDB" id="A0A068UVC4"/>
<keyword evidence="1" id="KW-0808">Transferase</keyword>
<dbReference type="GO" id="GO:0006749">
    <property type="term" value="P:glutathione metabolic process"/>
    <property type="evidence" value="ECO:0007669"/>
    <property type="project" value="TreeGrafter"/>
</dbReference>
<evidence type="ECO:0000313" key="4">
    <source>
        <dbReference type="EMBL" id="CDP11583.1"/>
    </source>
</evidence>
<dbReference type="InterPro" id="IPR004045">
    <property type="entry name" value="Glutathione_S-Trfase_N"/>
</dbReference>
<dbReference type="InterPro" id="IPR045073">
    <property type="entry name" value="Omega/Tau-like"/>
</dbReference>
<dbReference type="InParanoid" id="A0A068UVC4"/>
<dbReference type="EMBL" id="HG739140">
    <property type="protein sequence ID" value="CDP11583.1"/>
    <property type="molecule type" value="Genomic_DNA"/>
</dbReference>
<dbReference type="PROSITE" id="PS50404">
    <property type="entry name" value="GST_NTER"/>
    <property type="match status" value="1"/>
</dbReference>
<gene>
    <name evidence="4" type="ORF">GSCOC_T00033919001</name>
</gene>
<organism evidence="4 5">
    <name type="scientific">Coffea canephora</name>
    <name type="common">Robusta coffee</name>
    <dbReference type="NCBI Taxonomy" id="49390"/>
    <lineage>
        <taxon>Eukaryota</taxon>
        <taxon>Viridiplantae</taxon>
        <taxon>Streptophyta</taxon>
        <taxon>Embryophyta</taxon>
        <taxon>Tracheophyta</taxon>
        <taxon>Spermatophyta</taxon>
        <taxon>Magnoliopsida</taxon>
        <taxon>eudicotyledons</taxon>
        <taxon>Gunneridae</taxon>
        <taxon>Pentapetalae</taxon>
        <taxon>asterids</taxon>
        <taxon>lamiids</taxon>
        <taxon>Gentianales</taxon>
        <taxon>Rubiaceae</taxon>
        <taxon>Ixoroideae</taxon>
        <taxon>Gardenieae complex</taxon>
        <taxon>Bertiereae - Coffeeae clade</taxon>
        <taxon>Coffeeae</taxon>
        <taxon>Coffea</taxon>
    </lineage>
</organism>
<feature type="transmembrane region" description="Helical" evidence="2">
    <location>
        <begin position="41"/>
        <end position="63"/>
    </location>
</feature>
<dbReference type="AlphaFoldDB" id="A0A068UVC4"/>
<dbReference type="PANTHER" id="PTHR11260">
    <property type="entry name" value="GLUTATHIONE S-TRANSFERASE, GST, SUPERFAMILY, GST DOMAIN CONTAINING"/>
    <property type="match status" value="1"/>
</dbReference>
<dbReference type="PANTHER" id="PTHR11260:SF781">
    <property type="entry name" value="GLUTATHIONE S-TRANSFERASE U19"/>
    <property type="match status" value="1"/>
</dbReference>
<dbReference type="GO" id="GO:0004364">
    <property type="term" value="F:glutathione transferase activity"/>
    <property type="evidence" value="ECO:0007669"/>
    <property type="project" value="UniProtKB-UniRule"/>
</dbReference>
<keyword evidence="2" id="KW-0472">Membrane</keyword>
<dbReference type="GO" id="GO:0005829">
    <property type="term" value="C:cytosol"/>
    <property type="evidence" value="ECO:0007669"/>
    <property type="project" value="UniProtKB-SubCell"/>
</dbReference>
<keyword evidence="2" id="KW-1133">Transmembrane helix</keyword>